<dbReference type="PANTHER" id="PTHR42718:SF46">
    <property type="entry name" value="BLR6921 PROTEIN"/>
    <property type="match status" value="1"/>
</dbReference>
<feature type="transmembrane region" description="Helical" evidence="8">
    <location>
        <begin position="62"/>
        <end position="81"/>
    </location>
</feature>
<feature type="transmembrane region" description="Helical" evidence="8">
    <location>
        <begin position="149"/>
        <end position="173"/>
    </location>
</feature>
<reference evidence="10 11" key="1">
    <citation type="submission" date="2018-09" db="EMBL/GenBank/DDBJ databases">
        <title>Genome sequencing of Nocardioides immobilis CCTCC AB 2017083 for comparison to Nocardioides silvaticus.</title>
        <authorList>
            <person name="Li C."/>
            <person name="Wang G."/>
        </authorList>
    </citation>
    <scope>NUCLEOTIDE SEQUENCE [LARGE SCALE GENOMIC DNA]</scope>
    <source>
        <strain evidence="10 11">CCTCC AB 2017083</strain>
    </source>
</reference>
<feature type="domain" description="Major facilitator superfamily (MFS) profile" evidence="9">
    <location>
        <begin position="27"/>
        <end position="473"/>
    </location>
</feature>
<dbReference type="Gene3D" id="2.60.40.1120">
    <property type="entry name" value="Carboxypeptidase-like, regulatory domain"/>
    <property type="match status" value="1"/>
</dbReference>
<dbReference type="PRINTS" id="PR01036">
    <property type="entry name" value="TCRTETB"/>
</dbReference>
<keyword evidence="5 8" id="KW-1133">Transmembrane helix</keyword>
<feature type="transmembrane region" description="Helical" evidence="8">
    <location>
        <begin position="420"/>
        <end position="441"/>
    </location>
</feature>
<dbReference type="GO" id="GO:0005886">
    <property type="term" value="C:plasma membrane"/>
    <property type="evidence" value="ECO:0007669"/>
    <property type="project" value="UniProtKB-SubCell"/>
</dbReference>
<evidence type="ECO:0000256" key="2">
    <source>
        <dbReference type="ARBA" id="ARBA00022448"/>
    </source>
</evidence>
<dbReference type="PROSITE" id="PS50850">
    <property type="entry name" value="MFS"/>
    <property type="match status" value="1"/>
</dbReference>
<protein>
    <submittedName>
        <fullName evidence="10">MFS transporter</fullName>
    </submittedName>
</protein>
<evidence type="ECO:0000256" key="3">
    <source>
        <dbReference type="ARBA" id="ARBA00022475"/>
    </source>
</evidence>
<dbReference type="Gene3D" id="1.20.1250.20">
    <property type="entry name" value="MFS general substrate transporter like domains"/>
    <property type="match status" value="1"/>
</dbReference>
<feature type="compositionally biased region" description="Basic and acidic residues" evidence="7">
    <location>
        <begin position="1"/>
        <end position="20"/>
    </location>
</feature>
<sequence>MSLVGRDERASPPRGPETRSRRSSNLVIGVLASTGIVVSLQSSIVIPLLPELPQLLKTDSSSASWLVTATLLSGAVATPILSRLADMFGKKRMILVALGAMVIGSAVGAVGEDLGLLILARALEGVGMAAIPVGIAMMRDELPKEKVPLGIALMSATMAIGAGVGLPVCGLIVEHLDWHSIFWLTGAASLLTFAVVARVLEESPIRTGGVFDIKGAALLSAALSAALIALSKGSHWGWLSGRTLGLVVFACIMFAVWVPLELRVRNPVVDVRTAACRPVLLVNAIAFFSGFAMYINMLVSTQLLQLPEDSGFGFGLSVQEAGLMMAPNALAFGLLAPVSAWMMRRWNPRITLTVGTGLMSVVYAVRMVASEEIWLVVLGSILVAGSTSIAYAAMPALIMRLVPATESAAANGLNTLMRSIGTSASSATAAAAASLGVTHAVGNYPTFGSLIALFGLSALLAGAACLLSIPLYRLVRDSEEQSDLVRVANGALVRGQVISSGGRPVQNAVATVLDAEGTQVDWAQVDSTGEVAASVAGPGRYLLVVAAEGWTPRSLWIVLVDETHVGSVVLPERLMVSGAVIRPDRGPAEDALVVVTLLTGDAVYSIRTASDGTFELPLPPNGRYVVTASAGQSTASVALDVWGGTKFLELHVGGSRPVAAHP</sequence>
<name>A0A417XTX9_9ACTN</name>
<dbReference type="InterPro" id="IPR013784">
    <property type="entry name" value="Carb-bd-like_fold"/>
</dbReference>
<evidence type="ECO:0000313" key="10">
    <source>
        <dbReference type="EMBL" id="RHW23677.1"/>
    </source>
</evidence>
<evidence type="ECO:0000256" key="6">
    <source>
        <dbReference type="ARBA" id="ARBA00023136"/>
    </source>
</evidence>
<dbReference type="RefSeq" id="WP_118928694.1">
    <property type="nucleotide sequence ID" value="NZ_QXGH01000042.1"/>
</dbReference>
<feature type="transmembrane region" description="Helical" evidence="8">
    <location>
        <begin position="279"/>
        <end position="301"/>
    </location>
</feature>
<dbReference type="InterPro" id="IPR011701">
    <property type="entry name" value="MFS"/>
</dbReference>
<gene>
    <name evidence="10" type="ORF">D0Z08_28615</name>
</gene>
<dbReference type="SUPFAM" id="SSF103473">
    <property type="entry name" value="MFS general substrate transporter"/>
    <property type="match status" value="1"/>
</dbReference>
<feature type="transmembrane region" description="Helical" evidence="8">
    <location>
        <begin position="179"/>
        <end position="199"/>
    </location>
</feature>
<dbReference type="Gene3D" id="1.20.1720.10">
    <property type="entry name" value="Multidrug resistance protein D"/>
    <property type="match status" value="1"/>
</dbReference>
<feature type="transmembrane region" description="Helical" evidence="8">
    <location>
        <begin position="211"/>
        <end position="230"/>
    </location>
</feature>
<dbReference type="Pfam" id="PF07690">
    <property type="entry name" value="MFS_1"/>
    <property type="match status" value="1"/>
</dbReference>
<dbReference type="GO" id="GO:0022857">
    <property type="term" value="F:transmembrane transporter activity"/>
    <property type="evidence" value="ECO:0007669"/>
    <property type="project" value="InterPro"/>
</dbReference>
<dbReference type="GO" id="GO:0030246">
    <property type="term" value="F:carbohydrate binding"/>
    <property type="evidence" value="ECO:0007669"/>
    <property type="project" value="InterPro"/>
</dbReference>
<dbReference type="Pfam" id="PF13620">
    <property type="entry name" value="CarboxypepD_reg"/>
    <property type="match status" value="1"/>
</dbReference>
<dbReference type="EMBL" id="QXGH01000042">
    <property type="protein sequence ID" value="RHW23677.1"/>
    <property type="molecule type" value="Genomic_DNA"/>
</dbReference>
<feature type="transmembrane region" description="Helical" evidence="8">
    <location>
        <begin position="116"/>
        <end position="137"/>
    </location>
</feature>
<dbReference type="InterPro" id="IPR008969">
    <property type="entry name" value="CarboxyPept-like_regulatory"/>
</dbReference>
<feature type="region of interest" description="Disordered" evidence="7">
    <location>
        <begin position="1"/>
        <end position="21"/>
    </location>
</feature>
<dbReference type="SUPFAM" id="SSF49452">
    <property type="entry name" value="Starch-binding domain-like"/>
    <property type="match status" value="1"/>
</dbReference>
<keyword evidence="11" id="KW-1185">Reference proteome</keyword>
<organism evidence="10 11">
    <name type="scientific">Nocardioides immobilis</name>
    <dbReference type="NCBI Taxonomy" id="2049295"/>
    <lineage>
        <taxon>Bacteria</taxon>
        <taxon>Bacillati</taxon>
        <taxon>Actinomycetota</taxon>
        <taxon>Actinomycetes</taxon>
        <taxon>Propionibacteriales</taxon>
        <taxon>Nocardioidaceae</taxon>
        <taxon>Nocardioides</taxon>
    </lineage>
</organism>
<feature type="transmembrane region" description="Helical" evidence="8">
    <location>
        <begin position="321"/>
        <end position="343"/>
    </location>
</feature>
<proteinExistence type="predicted"/>
<accession>A0A417XTX9</accession>
<feature type="transmembrane region" description="Helical" evidence="8">
    <location>
        <begin position="447"/>
        <end position="472"/>
    </location>
</feature>
<dbReference type="Proteomes" id="UP000283644">
    <property type="component" value="Unassembled WGS sequence"/>
</dbReference>
<feature type="transmembrane region" description="Helical" evidence="8">
    <location>
        <begin position="93"/>
        <end position="110"/>
    </location>
</feature>
<feature type="transmembrane region" description="Helical" evidence="8">
    <location>
        <begin position="375"/>
        <end position="399"/>
    </location>
</feature>
<dbReference type="InterPro" id="IPR020846">
    <property type="entry name" value="MFS_dom"/>
</dbReference>
<feature type="transmembrane region" description="Helical" evidence="8">
    <location>
        <begin position="26"/>
        <end position="50"/>
    </location>
</feature>
<evidence type="ECO:0000256" key="5">
    <source>
        <dbReference type="ARBA" id="ARBA00022989"/>
    </source>
</evidence>
<dbReference type="PANTHER" id="PTHR42718">
    <property type="entry name" value="MAJOR FACILITATOR SUPERFAMILY MULTIDRUG TRANSPORTER MFSC"/>
    <property type="match status" value="1"/>
</dbReference>
<dbReference type="CDD" id="cd17504">
    <property type="entry name" value="MFS_MMR_MDR_like"/>
    <property type="match status" value="1"/>
</dbReference>
<dbReference type="OrthoDB" id="4484751at2"/>
<dbReference type="AlphaFoldDB" id="A0A417XTX9"/>
<comment type="caution">
    <text evidence="10">The sequence shown here is derived from an EMBL/GenBank/DDBJ whole genome shotgun (WGS) entry which is preliminary data.</text>
</comment>
<evidence type="ECO:0000256" key="1">
    <source>
        <dbReference type="ARBA" id="ARBA00004651"/>
    </source>
</evidence>
<keyword evidence="4 8" id="KW-0812">Transmembrane</keyword>
<evidence type="ECO:0000256" key="8">
    <source>
        <dbReference type="SAM" id="Phobius"/>
    </source>
</evidence>
<evidence type="ECO:0000313" key="11">
    <source>
        <dbReference type="Proteomes" id="UP000283644"/>
    </source>
</evidence>
<keyword evidence="2" id="KW-0813">Transport</keyword>
<keyword evidence="6 8" id="KW-0472">Membrane</keyword>
<dbReference type="InterPro" id="IPR036259">
    <property type="entry name" value="MFS_trans_sf"/>
</dbReference>
<comment type="subcellular location">
    <subcellularLocation>
        <location evidence="1">Cell membrane</location>
        <topology evidence="1">Multi-pass membrane protein</topology>
    </subcellularLocation>
</comment>
<evidence type="ECO:0000259" key="9">
    <source>
        <dbReference type="PROSITE" id="PS50850"/>
    </source>
</evidence>
<feature type="transmembrane region" description="Helical" evidence="8">
    <location>
        <begin position="236"/>
        <end position="258"/>
    </location>
</feature>
<dbReference type="SUPFAM" id="SSF49464">
    <property type="entry name" value="Carboxypeptidase regulatory domain-like"/>
    <property type="match status" value="1"/>
</dbReference>
<evidence type="ECO:0000256" key="4">
    <source>
        <dbReference type="ARBA" id="ARBA00022692"/>
    </source>
</evidence>
<keyword evidence="3" id="KW-1003">Cell membrane</keyword>
<evidence type="ECO:0000256" key="7">
    <source>
        <dbReference type="SAM" id="MobiDB-lite"/>
    </source>
</evidence>